<feature type="compositionally biased region" description="Low complexity" evidence="1">
    <location>
        <begin position="41"/>
        <end position="53"/>
    </location>
</feature>
<keyword evidence="3" id="KW-1185">Reference proteome</keyword>
<evidence type="ECO:0000313" key="2">
    <source>
        <dbReference type="EnsemblPlants" id="ONIVA10G17360.1"/>
    </source>
</evidence>
<reference evidence="2" key="2">
    <citation type="submission" date="2018-04" db="EMBL/GenBank/DDBJ databases">
        <title>OnivRS2 (Oryza nivara Reference Sequence Version 2).</title>
        <authorList>
            <person name="Zhang J."/>
            <person name="Kudrna D."/>
            <person name="Lee S."/>
            <person name="Talag J."/>
            <person name="Rajasekar S."/>
            <person name="Welchert J."/>
            <person name="Hsing Y.-I."/>
            <person name="Wing R.A."/>
        </authorList>
    </citation>
    <scope>NUCLEOTIDE SEQUENCE [LARGE SCALE GENOMIC DNA]</scope>
</reference>
<name>A0A0E0IV30_ORYNI</name>
<evidence type="ECO:0000313" key="3">
    <source>
        <dbReference type="Proteomes" id="UP000006591"/>
    </source>
</evidence>
<protein>
    <submittedName>
        <fullName evidence="2">Uncharacterized protein</fullName>
    </submittedName>
</protein>
<feature type="compositionally biased region" description="Basic residues" evidence="1">
    <location>
        <begin position="89"/>
        <end position="100"/>
    </location>
</feature>
<feature type="compositionally biased region" description="Pro residues" evidence="1">
    <location>
        <begin position="168"/>
        <end position="185"/>
    </location>
</feature>
<dbReference type="OMA" id="IPKRIHA"/>
<feature type="compositionally biased region" description="Low complexity" evidence="1">
    <location>
        <begin position="69"/>
        <end position="81"/>
    </location>
</feature>
<dbReference type="EnsemblPlants" id="ONIVA10G17360.1">
    <property type="protein sequence ID" value="ONIVA10G17360.1"/>
    <property type="gene ID" value="ONIVA10G17360"/>
</dbReference>
<dbReference type="Gramene" id="ONIVA10G17360.1">
    <property type="protein sequence ID" value="ONIVA10G17360.1"/>
    <property type="gene ID" value="ONIVA10G17360"/>
</dbReference>
<dbReference type="Proteomes" id="UP000006591">
    <property type="component" value="Chromosome 10"/>
</dbReference>
<evidence type="ECO:0000256" key="1">
    <source>
        <dbReference type="SAM" id="MobiDB-lite"/>
    </source>
</evidence>
<proteinExistence type="predicted"/>
<feature type="region of interest" description="Disordered" evidence="1">
    <location>
        <begin position="1"/>
        <end position="191"/>
    </location>
</feature>
<dbReference type="HOGENOM" id="CLU_1009647_0_0_1"/>
<organism evidence="2">
    <name type="scientific">Oryza nivara</name>
    <name type="common">Indian wild rice</name>
    <name type="synonym">Oryza sativa f. spontanea</name>
    <dbReference type="NCBI Taxonomy" id="4536"/>
    <lineage>
        <taxon>Eukaryota</taxon>
        <taxon>Viridiplantae</taxon>
        <taxon>Streptophyta</taxon>
        <taxon>Embryophyta</taxon>
        <taxon>Tracheophyta</taxon>
        <taxon>Spermatophyta</taxon>
        <taxon>Magnoliopsida</taxon>
        <taxon>Liliopsida</taxon>
        <taxon>Poales</taxon>
        <taxon>Poaceae</taxon>
        <taxon>BOP clade</taxon>
        <taxon>Oryzoideae</taxon>
        <taxon>Oryzeae</taxon>
        <taxon>Oryzinae</taxon>
        <taxon>Oryza</taxon>
    </lineage>
</organism>
<sequence length="276" mass="30616">MVLHEAPYMATSTKGIEGTGGPGARDGEEGGVGADVDVEQDGVVAGHGSSSSSDGGGRWRRRRRRTTMPQRGSQQPREQQQQPPPSPARRCRGCRRRKHALATASPRRGRRRRPHSLAATAAPASTPLPPPARPRRRPPSPRPPPPPSPARPRCDCRPRAHALTAARPPSPQRPPLPSPRLPPEPRTLLPERSPSLHVNKYFIKRNFYFSLYIFNPKPWDPSNGVKSEGKRWVRVQKDRAKMQTLKSRGKTAVEVQSEGMDTIIPKRIHATEKKDP</sequence>
<reference evidence="2" key="1">
    <citation type="submission" date="2015-04" db="UniProtKB">
        <authorList>
            <consortium name="EnsemblPlants"/>
        </authorList>
    </citation>
    <scope>IDENTIFICATION</scope>
    <source>
        <strain evidence="2">SL10</strain>
    </source>
</reference>
<dbReference type="AlphaFoldDB" id="A0A0E0IV30"/>
<accession>A0A0E0IV30</accession>
<feature type="compositionally biased region" description="Pro residues" evidence="1">
    <location>
        <begin position="140"/>
        <end position="150"/>
    </location>
</feature>
<feature type="compositionally biased region" description="Low complexity" evidence="1">
    <location>
        <begin position="116"/>
        <end position="125"/>
    </location>
</feature>